<protein>
    <submittedName>
        <fullName evidence="1">Uncharacterized protein</fullName>
    </submittedName>
</protein>
<dbReference type="Proteomes" id="UP001552299">
    <property type="component" value="Unassembled WGS sequence"/>
</dbReference>
<sequence>MKESNTQELTPSSHARNVDAASFGLSKGSTVSLTSSMGWLFSSTEISICLNGWDVQPIGNWCCMMKGCFVYEVVRISSRRDGIGFAEDVQEMAMG</sequence>
<accession>A0ABD0URL5</accession>
<comment type="caution">
    <text evidence="1">The sequence shown here is derived from an EMBL/GenBank/DDBJ whole genome shotgun (WGS) entry which is preliminary data.</text>
</comment>
<gene>
    <name evidence="1" type="ORF">M5K25_015922</name>
</gene>
<proteinExistence type="predicted"/>
<organism evidence="1 2">
    <name type="scientific">Dendrobium thyrsiflorum</name>
    <name type="common">Pinecone-like raceme dendrobium</name>
    <name type="synonym">Orchid</name>
    <dbReference type="NCBI Taxonomy" id="117978"/>
    <lineage>
        <taxon>Eukaryota</taxon>
        <taxon>Viridiplantae</taxon>
        <taxon>Streptophyta</taxon>
        <taxon>Embryophyta</taxon>
        <taxon>Tracheophyta</taxon>
        <taxon>Spermatophyta</taxon>
        <taxon>Magnoliopsida</taxon>
        <taxon>Liliopsida</taxon>
        <taxon>Asparagales</taxon>
        <taxon>Orchidaceae</taxon>
        <taxon>Epidendroideae</taxon>
        <taxon>Malaxideae</taxon>
        <taxon>Dendrobiinae</taxon>
        <taxon>Dendrobium</taxon>
    </lineage>
</organism>
<dbReference type="EMBL" id="JANQDX010000012">
    <property type="protein sequence ID" value="KAL0915499.1"/>
    <property type="molecule type" value="Genomic_DNA"/>
</dbReference>
<evidence type="ECO:0000313" key="1">
    <source>
        <dbReference type="EMBL" id="KAL0915499.1"/>
    </source>
</evidence>
<reference evidence="1 2" key="1">
    <citation type="journal article" date="2024" name="Plant Biotechnol. J.">
        <title>Dendrobium thyrsiflorum genome and its molecular insights into genes involved in important horticultural traits.</title>
        <authorList>
            <person name="Chen B."/>
            <person name="Wang J.Y."/>
            <person name="Zheng P.J."/>
            <person name="Li K.L."/>
            <person name="Liang Y.M."/>
            <person name="Chen X.F."/>
            <person name="Zhang C."/>
            <person name="Zhao X."/>
            <person name="He X."/>
            <person name="Zhang G.Q."/>
            <person name="Liu Z.J."/>
            <person name="Xu Q."/>
        </authorList>
    </citation>
    <scope>NUCLEOTIDE SEQUENCE [LARGE SCALE GENOMIC DNA]</scope>
    <source>
        <strain evidence="1">GZMU011</strain>
    </source>
</reference>
<name>A0ABD0URL5_DENTH</name>
<keyword evidence="2" id="KW-1185">Reference proteome</keyword>
<dbReference type="AlphaFoldDB" id="A0ABD0URL5"/>
<evidence type="ECO:0000313" key="2">
    <source>
        <dbReference type="Proteomes" id="UP001552299"/>
    </source>
</evidence>